<dbReference type="EMBL" id="CABPRJ010002369">
    <property type="protein sequence ID" value="VVC43380.1"/>
    <property type="molecule type" value="Genomic_DNA"/>
</dbReference>
<gene>
    <name evidence="5" type="ORF">CINCED_3A023666</name>
</gene>
<dbReference type="OrthoDB" id="10069248at2759"/>
<protein>
    <submittedName>
        <fullName evidence="5">TRM13/UPF0224 family, U11-48K-like CHHC zinc finger domain,Zinc finger C2H2-type,Zinc finger</fullName>
    </submittedName>
</protein>
<evidence type="ECO:0000313" key="6">
    <source>
        <dbReference type="Proteomes" id="UP000325440"/>
    </source>
</evidence>
<dbReference type="Proteomes" id="UP000325440">
    <property type="component" value="Unassembled WGS sequence"/>
</dbReference>
<accession>A0A5E4NEQ3</accession>
<dbReference type="GO" id="GO:0008270">
    <property type="term" value="F:zinc ion binding"/>
    <property type="evidence" value="ECO:0007669"/>
    <property type="project" value="UniProtKB-KW"/>
</dbReference>
<reference evidence="5 6" key="1">
    <citation type="submission" date="2019-08" db="EMBL/GenBank/DDBJ databases">
        <authorList>
            <person name="Alioto T."/>
            <person name="Alioto T."/>
            <person name="Gomez Garrido J."/>
        </authorList>
    </citation>
    <scope>NUCLEOTIDE SEQUENCE [LARGE SCALE GENOMIC DNA]</scope>
</reference>
<dbReference type="InterPro" id="IPR036236">
    <property type="entry name" value="Znf_C2H2_sf"/>
</dbReference>
<proteinExistence type="predicted"/>
<keyword evidence="1" id="KW-0479">Metal-binding</keyword>
<evidence type="ECO:0000313" key="5">
    <source>
        <dbReference type="EMBL" id="VVC43380.1"/>
    </source>
</evidence>
<evidence type="ECO:0000256" key="3">
    <source>
        <dbReference type="ARBA" id="ARBA00022833"/>
    </source>
</evidence>
<feature type="domain" description="CHHC U11-48K-type" evidence="4">
    <location>
        <begin position="25"/>
        <end position="52"/>
    </location>
</feature>
<dbReference type="InterPro" id="IPR022776">
    <property type="entry name" value="TRM13/UPF0224_CHHC_Znf_dom"/>
</dbReference>
<keyword evidence="2" id="KW-0863">Zinc-finger</keyword>
<keyword evidence="6" id="KW-1185">Reference proteome</keyword>
<feature type="domain" description="CHHC U11-48K-type" evidence="4">
    <location>
        <begin position="284"/>
        <end position="311"/>
    </location>
</feature>
<dbReference type="InterPro" id="IPR051591">
    <property type="entry name" value="UPF0224_FAM112_RNA_Proc"/>
</dbReference>
<organism evidence="5 6">
    <name type="scientific">Cinara cedri</name>
    <dbReference type="NCBI Taxonomy" id="506608"/>
    <lineage>
        <taxon>Eukaryota</taxon>
        <taxon>Metazoa</taxon>
        <taxon>Ecdysozoa</taxon>
        <taxon>Arthropoda</taxon>
        <taxon>Hexapoda</taxon>
        <taxon>Insecta</taxon>
        <taxon>Pterygota</taxon>
        <taxon>Neoptera</taxon>
        <taxon>Paraneoptera</taxon>
        <taxon>Hemiptera</taxon>
        <taxon>Sternorrhyncha</taxon>
        <taxon>Aphidomorpha</taxon>
        <taxon>Aphidoidea</taxon>
        <taxon>Aphididae</taxon>
        <taxon>Lachninae</taxon>
        <taxon>Cinara</taxon>
    </lineage>
</organism>
<evidence type="ECO:0000256" key="1">
    <source>
        <dbReference type="ARBA" id="ARBA00022723"/>
    </source>
</evidence>
<evidence type="ECO:0000256" key="2">
    <source>
        <dbReference type="ARBA" id="ARBA00022771"/>
    </source>
</evidence>
<dbReference type="PROSITE" id="PS51800">
    <property type="entry name" value="ZF_CHHC_U11_48K"/>
    <property type="match status" value="2"/>
</dbReference>
<dbReference type="Pfam" id="PF05253">
    <property type="entry name" value="zf-U11-48K"/>
    <property type="match status" value="2"/>
</dbReference>
<sequence length="374" mass="44264">MATQEVDNILAKEELVDFSIYYLDLVECPLDPNHKLRRHRLPNHLMKCKKSFPNKIKCPYGHYFYTEKDEMANHLQICSYKPKLSRVEKAMSSANLNTDTIVPPIHAPYCISALNPFIASSMYKLNSIGVKIHPRSNEIASCIHQVLELSDFTDIHTIRLMCDVLYPVSGYSFITPDRVFGHVEVKCKKKEIILEPQEYLDIFSKYKTVLKVGKDIEIYDWKTQTYKFVRPLEQWHFYFSKMKRMIITKNSKDFRENITMATQEVDNLLTKEEPVDFSINYLDLVECPLDPNHKLRRHRLPYHLVKCKKSFPNKIKCPYGHYFYTEKDKMANHLQICSYKPKISRAEVKPIQKSKNINYNYDVDNYECQEPYWD</sequence>
<dbReference type="PANTHER" id="PTHR21402:SF5">
    <property type="entry name" value="GAMETOCYTE SPECIFIC FACTOR 1"/>
    <property type="match status" value="1"/>
</dbReference>
<keyword evidence="3" id="KW-0862">Zinc</keyword>
<evidence type="ECO:0000259" key="4">
    <source>
        <dbReference type="PROSITE" id="PS51800"/>
    </source>
</evidence>
<dbReference type="AlphaFoldDB" id="A0A5E4NEQ3"/>
<dbReference type="SUPFAM" id="SSF57667">
    <property type="entry name" value="beta-beta-alpha zinc fingers"/>
    <property type="match status" value="1"/>
</dbReference>
<dbReference type="PANTHER" id="PTHR21402">
    <property type="entry name" value="GAMETOCYTE SPECIFIC FACTOR 1-RELATED"/>
    <property type="match status" value="1"/>
</dbReference>
<name>A0A5E4NEQ3_9HEMI</name>